<feature type="non-terminal residue" evidence="1">
    <location>
        <position position="1"/>
    </location>
</feature>
<gene>
    <name evidence="1" type="primary">ORF50889</name>
</gene>
<dbReference type="Gene3D" id="2.120.10.30">
    <property type="entry name" value="TolB, C-terminal domain"/>
    <property type="match status" value="1"/>
</dbReference>
<proteinExistence type="predicted"/>
<organism evidence="1">
    <name type="scientific">Arion vulgaris</name>
    <dbReference type="NCBI Taxonomy" id="1028688"/>
    <lineage>
        <taxon>Eukaryota</taxon>
        <taxon>Metazoa</taxon>
        <taxon>Spiralia</taxon>
        <taxon>Lophotrochozoa</taxon>
        <taxon>Mollusca</taxon>
        <taxon>Gastropoda</taxon>
        <taxon>Heterobranchia</taxon>
        <taxon>Euthyneura</taxon>
        <taxon>Panpulmonata</taxon>
        <taxon>Eupulmonata</taxon>
        <taxon>Stylommatophora</taxon>
        <taxon>Helicina</taxon>
        <taxon>Arionoidea</taxon>
        <taxon>Arionidae</taxon>
        <taxon>Arion</taxon>
    </lineage>
</organism>
<name>A0A0B6Z718_9EUPU</name>
<accession>A0A0B6Z718</accession>
<sequence>YLYFVGENSTTHNFSIFRASMDGSNELVEALITDYVTNETSHTLDLDTETIYWVTPSIESGYSSDIHGNSVKVLFHQLAFFRQPSSIGIYKNDIYVSPRTGFGILKANKHSPMFWPYF</sequence>
<reference evidence="1" key="1">
    <citation type="submission" date="2014-12" db="EMBL/GenBank/DDBJ databases">
        <title>Insight into the proteome of Arion vulgaris.</title>
        <authorList>
            <person name="Aradska J."/>
            <person name="Bulat T."/>
            <person name="Smidak R."/>
            <person name="Sarate P."/>
            <person name="Gangsoo J."/>
            <person name="Sialana F."/>
            <person name="Bilban M."/>
            <person name="Lubec G."/>
        </authorList>
    </citation>
    <scope>NUCLEOTIDE SEQUENCE</scope>
    <source>
        <tissue evidence="1">Skin</tissue>
    </source>
</reference>
<evidence type="ECO:0000313" key="1">
    <source>
        <dbReference type="EMBL" id="CEK64187.1"/>
    </source>
</evidence>
<dbReference type="EMBL" id="HACG01017322">
    <property type="protein sequence ID" value="CEK64187.1"/>
    <property type="molecule type" value="Transcribed_RNA"/>
</dbReference>
<dbReference type="InterPro" id="IPR011042">
    <property type="entry name" value="6-blade_b-propeller_TolB-like"/>
</dbReference>
<feature type="non-terminal residue" evidence="1">
    <location>
        <position position="118"/>
    </location>
</feature>
<evidence type="ECO:0008006" key="2">
    <source>
        <dbReference type="Google" id="ProtNLM"/>
    </source>
</evidence>
<dbReference type="AlphaFoldDB" id="A0A0B6Z718"/>
<protein>
    <recommendedName>
        <fullName evidence="2">Dipeptidylpeptidase IV N-terminal domain-containing protein</fullName>
    </recommendedName>
</protein>
<dbReference type="SUPFAM" id="SSF63825">
    <property type="entry name" value="YWTD domain"/>
    <property type="match status" value="1"/>
</dbReference>